<dbReference type="EMBL" id="DF238778">
    <property type="protein sequence ID" value="GAC93672.1"/>
    <property type="molecule type" value="Genomic_DNA"/>
</dbReference>
<feature type="transmembrane region" description="Helical" evidence="6">
    <location>
        <begin position="362"/>
        <end position="387"/>
    </location>
</feature>
<dbReference type="GO" id="GO:0016020">
    <property type="term" value="C:membrane"/>
    <property type="evidence" value="ECO:0007669"/>
    <property type="project" value="UniProtKB-SubCell"/>
</dbReference>
<keyword evidence="5 6" id="KW-0472">Membrane</keyword>
<evidence type="ECO:0000256" key="3">
    <source>
        <dbReference type="ARBA" id="ARBA00022692"/>
    </source>
</evidence>
<name>R9NYG6_PSEHS</name>
<evidence type="ECO:0000256" key="5">
    <source>
        <dbReference type="ARBA" id="ARBA00023136"/>
    </source>
</evidence>
<evidence type="ECO:0000256" key="2">
    <source>
        <dbReference type="ARBA" id="ARBA00022448"/>
    </source>
</evidence>
<evidence type="ECO:0000256" key="1">
    <source>
        <dbReference type="ARBA" id="ARBA00004141"/>
    </source>
</evidence>
<dbReference type="Gene3D" id="1.20.1250.20">
    <property type="entry name" value="MFS general substrate transporter like domains"/>
    <property type="match status" value="2"/>
</dbReference>
<feature type="transmembrane region" description="Helical" evidence="6">
    <location>
        <begin position="160"/>
        <end position="183"/>
    </location>
</feature>
<dbReference type="FunFam" id="1.20.1250.20:FF:000018">
    <property type="entry name" value="MFS transporter permease"/>
    <property type="match status" value="1"/>
</dbReference>
<feature type="transmembrane region" description="Helical" evidence="6">
    <location>
        <begin position="459"/>
        <end position="477"/>
    </location>
</feature>
<feature type="transmembrane region" description="Helical" evidence="6">
    <location>
        <begin position="399"/>
        <end position="421"/>
    </location>
</feature>
<evidence type="ECO:0000256" key="6">
    <source>
        <dbReference type="SAM" id="Phobius"/>
    </source>
</evidence>
<dbReference type="AlphaFoldDB" id="R9NYG6"/>
<dbReference type="PANTHER" id="PTHR43791">
    <property type="entry name" value="PERMEASE-RELATED"/>
    <property type="match status" value="1"/>
</dbReference>
<feature type="transmembrane region" description="Helical" evidence="6">
    <location>
        <begin position="428"/>
        <end position="447"/>
    </location>
</feature>
<keyword evidence="9" id="KW-1185">Reference proteome</keyword>
<dbReference type="SUPFAM" id="SSF103473">
    <property type="entry name" value="MFS general substrate transporter"/>
    <property type="match status" value="1"/>
</dbReference>
<dbReference type="HOGENOM" id="CLU_001265_0_1_1"/>
<reference evidence="9" key="1">
    <citation type="journal article" date="2013" name="Genome Announc.">
        <title>Draft genome sequence of the basidiomycetous yeast-like fungus Pseudozyma hubeiensis SY62, which produces an abundant amount of the biosurfactant mannosylerythritol lipids.</title>
        <authorList>
            <person name="Konishi M."/>
            <person name="Hatada Y."/>
            <person name="Horiuchi J."/>
        </authorList>
    </citation>
    <scope>NUCLEOTIDE SEQUENCE [LARGE SCALE GENOMIC DNA]</scope>
    <source>
        <strain evidence="9">SY62</strain>
    </source>
</reference>
<evidence type="ECO:0000259" key="7">
    <source>
        <dbReference type="PROSITE" id="PS50850"/>
    </source>
</evidence>
<dbReference type="InterPro" id="IPR011701">
    <property type="entry name" value="MFS"/>
</dbReference>
<dbReference type="PANTHER" id="PTHR43791:SF67">
    <property type="entry name" value="TRANSPORTER, PUTATIVE (AFU_ORTHOLOGUE AFUA_3G04010)-RELATED"/>
    <property type="match status" value="1"/>
</dbReference>
<evidence type="ECO:0000256" key="4">
    <source>
        <dbReference type="ARBA" id="ARBA00022989"/>
    </source>
</evidence>
<dbReference type="PROSITE" id="PS50850">
    <property type="entry name" value="MFS"/>
    <property type="match status" value="1"/>
</dbReference>
<dbReference type="Pfam" id="PF07690">
    <property type="entry name" value="MFS_1"/>
    <property type="match status" value="1"/>
</dbReference>
<dbReference type="InterPro" id="IPR020846">
    <property type="entry name" value="MFS_dom"/>
</dbReference>
<accession>R9NYG6</accession>
<dbReference type="InterPro" id="IPR036259">
    <property type="entry name" value="MFS_trans_sf"/>
</dbReference>
<evidence type="ECO:0000313" key="9">
    <source>
        <dbReference type="Proteomes" id="UP000014071"/>
    </source>
</evidence>
<feature type="transmembrane region" description="Helical" evidence="6">
    <location>
        <begin position="195"/>
        <end position="222"/>
    </location>
</feature>
<dbReference type="OrthoDB" id="9971669at2759"/>
<feature type="transmembrane region" description="Helical" evidence="6">
    <location>
        <begin position="522"/>
        <end position="542"/>
    </location>
</feature>
<keyword evidence="3 6" id="KW-0812">Transmembrane</keyword>
<proteinExistence type="predicted"/>
<gene>
    <name evidence="8" type="ORF">PHSY_001237</name>
</gene>
<evidence type="ECO:0000313" key="8">
    <source>
        <dbReference type="EMBL" id="GAC93672.1"/>
    </source>
</evidence>
<dbReference type="FunFam" id="1.20.1250.20:FF:000013">
    <property type="entry name" value="MFS general substrate transporter"/>
    <property type="match status" value="1"/>
</dbReference>
<organism evidence="8 9">
    <name type="scientific">Pseudozyma hubeiensis (strain SY62)</name>
    <name type="common">Yeast</name>
    <dbReference type="NCBI Taxonomy" id="1305764"/>
    <lineage>
        <taxon>Eukaryota</taxon>
        <taxon>Fungi</taxon>
        <taxon>Dikarya</taxon>
        <taxon>Basidiomycota</taxon>
        <taxon>Ustilaginomycotina</taxon>
        <taxon>Ustilaginomycetes</taxon>
        <taxon>Ustilaginales</taxon>
        <taxon>Ustilaginaceae</taxon>
        <taxon>Pseudozyma</taxon>
    </lineage>
</organism>
<dbReference type="RefSeq" id="XP_012187259.1">
    <property type="nucleotide sequence ID" value="XM_012331869.1"/>
</dbReference>
<dbReference type="STRING" id="1305764.R9NYG6"/>
<feature type="transmembrane region" description="Helical" evidence="6">
    <location>
        <begin position="489"/>
        <end position="510"/>
    </location>
</feature>
<keyword evidence="4 6" id="KW-1133">Transmembrane helix</keyword>
<feature type="domain" description="Major facilitator superfamily (MFS) profile" evidence="7">
    <location>
        <begin position="69"/>
        <end position="538"/>
    </location>
</feature>
<dbReference type="GO" id="GO:0022857">
    <property type="term" value="F:transmembrane transporter activity"/>
    <property type="evidence" value="ECO:0007669"/>
    <property type="project" value="InterPro"/>
</dbReference>
<dbReference type="GeneID" id="24106538"/>
<feature type="transmembrane region" description="Helical" evidence="6">
    <location>
        <begin position="135"/>
        <end position="154"/>
    </location>
</feature>
<protein>
    <submittedName>
        <fullName evidence="8">Transporter</fullName>
    </submittedName>
</protein>
<feature type="transmembrane region" description="Helical" evidence="6">
    <location>
        <begin position="242"/>
        <end position="265"/>
    </location>
</feature>
<dbReference type="eggNOG" id="KOG2533">
    <property type="taxonomic scope" value="Eukaryota"/>
</dbReference>
<comment type="subcellular location">
    <subcellularLocation>
        <location evidence="1">Membrane</location>
        <topology evidence="1">Multi-pass membrane protein</topology>
    </subcellularLocation>
</comment>
<keyword evidence="2" id="KW-0813">Transport</keyword>
<dbReference type="Proteomes" id="UP000014071">
    <property type="component" value="Unassembled WGS sequence"/>
</dbReference>
<sequence length="594" mass="66113">MASSSKEKVGETIYETKDDTYAFDRSPSTASHNAGESDGAVRFNAEGFPADAEQYAVWRRGIRKLDWRAVPPLTLLWWANFIDRSNIGNAKVAGLTADLKLDGNKFNIALAVFYITYIASEIPSNMMLRKLGAKFWLPFIVFCWGVITVFFGIVKNYAGLIVIRLLLGLFEGGLLPGMPLYLSQLYPRYMVQVRLAYFYAGASLSGAFGGLLASGLIHMQGLGVQNRYLAPLKPATQKGVAGWRWIFIIEGLLTIVISCFAWWCLPSSVKKFGGLKEDERELMLAVLGRDQQNNRAKAAGVSPVLTNDGEKQVNLPPVSAPNAVGPVNAHDASNAAVHQAMVFEEEQFEWREVRRGLVEPQAWFTGLAYLCICNALYSFSLFLPTILRGIYPNISLTRLQLLTVPPYIPATVLVIIIAYLADKTRMRGPFILALLPLSMIGYIMLLATNDAKVKYGATFLIALGLYPTAPCILSLPINNTSGLYKRGTVNALQLMIANLAGFVATFIYQAKWAPKYIQGHSVALGSLILAWLFIAVNVWWCWSENRAREQGRREGNWVEYQRLVDEAEWIYGPFRSSPDSRVKTDKCRPLTAFK</sequence>